<dbReference type="Gene3D" id="3.30.450.40">
    <property type="match status" value="1"/>
</dbReference>
<dbReference type="SUPFAM" id="SSF46785">
    <property type="entry name" value="Winged helix' DNA-binding domain"/>
    <property type="match status" value="1"/>
</dbReference>
<dbReference type="Proteomes" id="UP000597761">
    <property type="component" value="Unassembled WGS sequence"/>
</dbReference>
<keyword evidence="2 5" id="KW-0805">Transcription regulation</keyword>
<gene>
    <name evidence="5 8" type="primary">hrcA</name>
    <name evidence="8" type="ORF">GCM10011512_07090</name>
</gene>
<reference evidence="9" key="1">
    <citation type="journal article" date="2019" name="Int. J. Syst. Evol. Microbiol.">
        <title>The Global Catalogue of Microorganisms (GCM) 10K type strain sequencing project: providing services to taxonomists for standard genome sequencing and annotation.</title>
        <authorList>
            <consortium name="The Broad Institute Genomics Platform"/>
            <consortium name="The Broad Institute Genome Sequencing Center for Infectious Disease"/>
            <person name="Wu L."/>
            <person name="Ma J."/>
        </authorList>
    </citation>
    <scope>NUCLEOTIDE SEQUENCE [LARGE SCALE GENOMIC DNA]</scope>
    <source>
        <strain evidence="9">CGMCC 1.15480</strain>
    </source>
</reference>
<feature type="domain" description="Heat-inducible transcription repressor HrcA C-terminal" evidence="7">
    <location>
        <begin position="103"/>
        <end position="334"/>
    </location>
</feature>
<feature type="region of interest" description="Disordered" evidence="6">
    <location>
        <begin position="199"/>
        <end position="220"/>
    </location>
</feature>
<keyword evidence="9" id="KW-1185">Reference proteome</keyword>
<evidence type="ECO:0000256" key="2">
    <source>
        <dbReference type="ARBA" id="ARBA00023015"/>
    </source>
</evidence>
<evidence type="ECO:0000256" key="3">
    <source>
        <dbReference type="ARBA" id="ARBA00023016"/>
    </source>
</evidence>
<sequence length="350" mass="37571">MSDARRLDVLRAIVEDYVQYREPVGSRALVDRHRLGVSSATIRNDMAVLEEEGLIVAPHTSAGRVPTDAGYRLFVDRISDVKPLSPAERRAIQTLLDEANDLDDVMEKTARLLAQLTRQVALIQYPTIGSAHVRHLDVVALTEDRALVVLIASNGHVEQRVVALDEPATVEDLADARTRLLGLVDGRQLTEVPAMLGRLRLPGDTTEGGGPTPDDGTGPGARLLDRLAAAVTSLVGFAGQDRIVMAGTANLARATRDFPLTILPVLEALEEQVVMLRLLSEMGQDEAGVSVRIGHENPYEPLSEASVIASGYGPASASRLGVVGPTRMDYPTSMAAVRAVARYLSRILAG</sequence>
<evidence type="ECO:0000256" key="6">
    <source>
        <dbReference type="SAM" id="MobiDB-lite"/>
    </source>
</evidence>
<evidence type="ECO:0000313" key="9">
    <source>
        <dbReference type="Proteomes" id="UP000597761"/>
    </source>
</evidence>
<keyword evidence="4 5" id="KW-0804">Transcription</keyword>
<proteinExistence type="inferred from homology"/>
<evidence type="ECO:0000313" key="8">
    <source>
        <dbReference type="EMBL" id="GGC82901.1"/>
    </source>
</evidence>
<dbReference type="InterPro" id="IPR002571">
    <property type="entry name" value="HrcA"/>
</dbReference>
<dbReference type="PANTHER" id="PTHR34824:SF1">
    <property type="entry name" value="HEAT-INDUCIBLE TRANSCRIPTION REPRESSOR HRCA"/>
    <property type="match status" value="1"/>
</dbReference>
<evidence type="ECO:0000259" key="7">
    <source>
        <dbReference type="Pfam" id="PF01628"/>
    </source>
</evidence>
<dbReference type="InterPro" id="IPR023120">
    <property type="entry name" value="WHTH_transcript_rep_HrcA_IDD"/>
</dbReference>
<evidence type="ECO:0000256" key="5">
    <source>
        <dbReference type="HAMAP-Rule" id="MF_00081"/>
    </source>
</evidence>
<comment type="similarity">
    <text evidence="5">Belongs to the HrcA family.</text>
</comment>
<dbReference type="PANTHER" id="PTHR34824">
    <property type="entry name" value="HEAT-INDUCIBLE TRANSCRIPTION REPRESSOR HRCA"/>
    <property type="match status" value="1"/>
</dbReference>
<dbReference type="NCBIfam" id="TIGR00331">
    <property type="entry name" value="hrcA"/>
    <property type="match status" value="1"/>
</dbReference>
<dbReference type="RefSeq" id="WP_188666345.1">
    <property type="nucleotide sequence ID" value="NZ_BMJI01000002.1"/>
</dbReference>
<accession>A0ABQ1NQF9</accession>
<dbReference type="SUPFAM" id="SSF55781">
    <property type="entry name" value="GAF domain-like"/>
    <property type="match status" value="1"/>
</dbReference>
<dbReference type="InterPro" id="IPR036388">
    <property type="entry name" value="WH-like_DNA-bd_sf"/>
</dbReference>
<keyword evidence="1 5" id="KW-0678">Repressor</keyword>
<name>A0ABQ1NQF9_9MICC</name>
<comment type="function">
    <text evidence="5">Negative regulator of class I heat shock genes (grpE-dnaK-dnaJ and groELS operons). Prevents heat-shock induction of these operons.</text>
</comment>
<evidence type="ECO:0000256" key="4">
    <source>
        <dbReference type="ARBA" id="ARBA00023163"/>
    </source>
</evidence>
<dbReference type="PIRSF" id="PIRSF005485">
    <property type="entry name" value="HrcA"/>
    <property type="match status" value="1"/>
</dbReference>
<evidence type="ECO:0000256" key="1">
    <source>
        <dbReference type="ARBA" id="ARBA00022491"/>
    </source>
</evidence>
<comment type="caution">
    <text evidence="8">The sequence shown here is derived from an EMBL/GenBank/DDBJ whole genome shotgun (WGS) entry which is preliminary data.</text>
</comment>
<organism evidence="8 9">
    <name type="scientific">Tersicoccus solisilvae</name>
    <dbReference type="NCBI Taxonomy" id="1882339"/>
    <lineage>
        <taxon>Bacteria</taxon>
        <taxon>Bacillati</taxon>
        <taxon>Actinomycetota</taxon>
        <taxon>Actinomycetes</taxon>
        <taxon>Micrococcales</taxon>
        <taxon>Micrococcaceae</taxon>
        <taxon>Tersicoccus</taxon>
    </lineage>
</organism>
<dbReference type="InterPro" id="IPR021153">
    <property type="entry name" value="HrcA_C"/>
</dbReference>
<dbReference type="InterPro" id="IPR029016">
    <property type="entry name" value="GAF-like_dom_sf"/>
</dbReference>
<dbReference type="Gene3D" id="1.10.10.10">
    <property type="entry name" value="Winged helix-like DNA-binding domain superfamily/Winged helix DNA-binding domain"/>
    <property type="match status" value="1"/>
</dbReference>
<dbReference type="Gene3D" id="3.30.390.60">
    <property type="entry name" value="Heat-inducible transcription repressor hrca homolog, domain 3"/>
    <property type="match status" value="1"/>
</dbReference>
<dbReference type="InterPro" id="IPR036390">
    <property type="entry name" value="WH_DNA-bd_sf"/>
</dbReference>
<keyword evidence="3 5" id="KW-0346">Stress response</keyword>
<dbReference type="Pfam" id="PF01628">
    <property type="entry name" value="HrcA"/>
    <property type="match status" value="1"/>
</dbReference>
<protein>
    <recommendedName>
        <fullName evidence="5">Heat-inducible transcription repressor HrcA</fullName>
    </recommendedName>
</protein>
<dbReference type="HAMAP" id="MF_00081">
    <property type="entry name" value="HrcA"/>
    <property type="match status" value="1"/>
</dbReference>
<dbReference type="EMBL" id="BMJI01000002">
    <property type="protein sequence ID" value="GGC82901.1"/>
    <property type="molecule type" value="Genomic_DNA"/>
</dbReference>